<dbReference type="Pfam" id="PF03108">
    <property type="entry name" value="DBD_Tnp_Mut"/>
    <property type="match status" value="1"/>
</dbReference>
<feature type="domain" description="Aminotransferase-like plant mobile" evidence="3">
    <location>
        <begin position="957"/>
        <end position="1238"/>
    </location>
</feature>
<dbReference type="InterPro" id="IPR019557">
    <property type="entry name" value="AminoTfrase-like_pln_mobile"/>
</dbReference>
<evidence type="ECO:0000259" key="2">
    <source>
        <dbReference type="Pfam" id="PF03108"/>
    </source>
</evidence>
<sequence length="1722" mass="196947">MKQNVVEVKVLTNHVRVVAARCSCDNNGRNSRDVVAAADLIHCIARPPKYYGSAKNRTVIEVMEEEMSGDMPIRLYYGDAPIQICDSGVDLTVYVFHDTSLNAPEHMGLNDVLGWLYNMFGVDPVHDKFVINAVWPVRGQHGWQWRVVEVASTGSWRKFVSKIREKGYSLAIVVQKTTCVDRSGESSHAVVEETPLEGGQAENVWRTEQDRGEEVVEGNTQGEVIVRGTNCEANDSDDEEPDSPMRVDAAEENEAVVDQMEVENEEYLALVVEGEDTTLWDNETNIPDDWTTISMSRMKVNDGLDAHWCYDSKQVKVGQMFHDKGHLQDAVKRWAFVQKREFRVKVSNRTTYDVKCIQGGCPWRVHGYKPQHDTLWVALRVEQHTCLLENTRLVHRNLTAAFVAQMVYSKVVRKTSLSPFTIMHDVEKEYGYEISYDKAWRAKQKALEMRFGTYEDSYHNLPPLLEVMQARNPGTHMAILDEVNEYGENVLRRAFWSFGCMIEAFRNCIPLLCVDGTFMTGKYRGTILTAIGVDADSHVVPVAFAFVESENTSSWLWFLRHIKMCVVENRRNVCVLHDQHAGLLSAIQKLQEDVTQSVPWPDLHSRWCMRHFGANFYRQFRSKRLMDLFKKLCKQNQQRKFDAIWDQLDRLTTTHMEVVRKKPIVARQEEPEGLEPIPNEAPSITRRRKRGRATKCFTEWVEFEPREKWSLLYDTDGSRYGVMTTNLAEVYNWVMKNTRPLPLVAILEGITRGTQKYLCKRYSMASLNLSKPSVKYSPAITQYMDEKRQANWVPDSNLLVDTKGRRQSRRIKNLMDEAEVKDRSRRMADQYDGQLIDKEIDRNHRSRRLSTGTFCNVLKMRGPDQYWRIDPPRWVPRLRAAGLLTFARLVEPSRARSERIHIDAALLSALVDRWRPETHTFHLTVGEMVPTLQDVSYLLGLPIAGPAVGPTMEEWIVQRHLVAYLLWLFGWVMFTGTHADSVDKHFIHFAEQIAELPIAEIPQYSWGSAVLAATYAGLCDACVRNSKQSSLPGCPLLLMLWAHERFDIGRPQLDSYANYGLQEMYRSGVDDIDDRPTMGSLWTHREPQWVSGTTRRVYTQFVADFDQLTPDRVRWTPYTQHDVNDRAPHGLADLCTRDMQLWMTTCHLVVDVHVEPHNVHRVLKQLGMYQDFPPRDGRPLADSLHRYSRKGLGLSYELVIVTTVQPTVQEWEHAANNLALQTPPDDGSYYGAYLRWYRSVTQWRCFPPQGDSTIPHQAAITDTFAPQPRSAYNSMAEFVEHVHVESDTLLQRLEARPPVVRPDDVASILRNFRARAAALLRRVSCRSAADVVQTSGRRPSPPLPRRSSVDRSGPSSSRRGYEAAHTSHGRPSFQHTPAPEYTRGSAGSGVPTSSTAPPRPQVFQTPPYVHLSQGASGSAHFPYMPTGDNVLNTQAWGLHITPRAPEQGHTQHTYDEYGSASTHHGMPAYSPRTAFIEDFFSTDPPQGEVGMDYWHAAPQVTQPTQETKAERDPVELRQFDGYPVEQGQFDSPPVEQGQFDSPACRTGAVRQETKQYMDGVQGITSHGREDEATKLQQRRRWHQWLGLPKWMARGRLWFHDGSSASACRRRRPNMKEQRGSPPMMAFSWWLFGNRTTMTCFVICKWNHDHVHAQDDKLGRKKMMKEVDVGQVFTAKEKLQQQRVVDRESSALVDSLIKDSTGGGGWAKQRCTNPRQLRDLSMM</sequence>
<feature type="domain" description="MULE transposase" evidence="4">
    <location>
        <begin position="512"/>
        <end position="613"/>
    </location>
</feature>
<dbReference type="Pfam" id="PF10551">
    <property type="entry name" value="MULE"/>
    <property type="match status" value="1"/>
</dbReference>
<evidence type="ECO:0000256" key="1">
    <source>
        <dbReference type="SAM" id="MobiDB-lite"/>
    </source>
</evidence>
<dbReference type="EMBL" id="AC145364">
    <property type="protein sequence ID" value="AAX96696.1"/>
    <property type="molecule type" value="Genomic_DNA"/>
</dbReference>
<evidence type="ECO:0000313" key="6">
    <source>
        <dbReference type="Proteomes" id="UP000000763"/>
    </source>
</evidence>
<dbReference type="InterPro" id="IPR018289">
    <property type="entry name" value="MULE_transposase_dom"/>
</dbReference>
<organism evidence="5 6">
    <name type="scientific">Oryza sativa subsp. japonica</name>
    <name type="common">Rice</name>
    <dbReference type="NCBI Taxonomy" id="39947"/>
    <lineage>
        <taxon>Eukaryota</taxon>
        <taxon>Viridiplantae</taxon>
        <taxon>Streptophyta</taxon>
        <taxon>Embryophyta</taxon>
        <taxon>Tracheophyta</taxon>
        <taxon>Spermatophyta</taxon>
        <taxon>Magnoliopsida</taxon>
        <taxon>Liliopsida</taxon>
        <taxon>Poales</taxon>
        <taxon>Poaceae</taxon>
        <taxon>BOP clade</taxon>
        <taxon>Oryzoideae</taxon>
        <taxon>Oryzeae</taxon>
        <taxon>Oryzinae</taxon>
        <taxon>Oryza</taxon>
        <taxon>Oryza sativa</taxon>
    </lineage>
</organism>
<dbReference type="PANTHER" id="PTHR31973:SF195">
    <property type="entry name" value="MUDR FAMILY TRANSPOSASE"/>
    <property type="match status" value="1"/>
</dbReference>
<feature type="domain" description="Transposase MuDR plant" evidence="2">
    <location>
        <begin position="314"/>
        <end position="374"/>
    </location>
</feature>
<evidence type="ECO:0000259" key="4">
    <source>
        <dbReference type="Pfam" id="PF10551"/>
    </source>
</evidence>
<dbReference type="Pfam" id="PF10536">
    <property type="entry name" value="PMD"/>
    <property type="match status" value="2"/>
</dbReference>
<reference evidence="6" key="1">
    <citation type="journal article" date="2005" name="Nature">
        <title>The map-based sequence of the rice genome.</title>
        <authorList>
            <consortium name="International rice genome sequencing project (IRGSP)"/>
            <person name="Matsumoto T."/>
            <person name="Wu J."/>
            <person name="Kanamori H."/>
            <person name="Katayose Y."/>
            <person name="Fujisawa M."/>
            <person name="Namiki N."/>
            <person name="Mizuno H."/>
            <person name="Yamamoto K."/>
            <person name="Antonio B.A."/>
            <person name="Baba T."/>
            <person name="Sakata K."/>
            <person name="Nagamura Y."/>
            <person name="Aoki H."/>
            <person name="Arikawa K."/>
            <person name="Arita K."/>
            <person name="Bito T."/>
            <person name="Chiden Y."/>
            <person name="Fujitsuka N."/>
            <person name="Fukunaka R."/>
            <person name="Hamada M."/>
            <person name="Harada C."/>
            <person name="Hayashi A."/>
            <person name="Hijishita S."/>
            <person name="Honda M."/>
            <person name="Hosokawa S."/>
            <person name="Ichikawa Y."/>
            <person name="Idonuma A."/>
            <person name="Iijima M."/>
            <person name="Ikeda M."/>
            <person name="Ikeno M."/>
            <person name="Ito K."/>
            <person name="Ito S."/>
            <person name="Ito T."/>
            <person name="Ito Y."/>
            <person name="Ito Y."/>
            <person name="Iwabuchi A."/>
            <person name="Kamiya K."/>
            <person name="Karasawa W."/>
            <person name="Kurita K."/>
            <person name="Katagiri S."/>
            <person name="Kikuta A."/>
            <person name="Kobayashi H."/>
            <person name="Kobayashi N."/>
            <person name="Machita K."/>
            <person name="Maehara T."/>
            <person name="Masukawa M."/>
            <person name="Mizubayashi T."/>
            <person name="Mukai Y."/>
            <person name="Nagasaki H."/>
            <person name="Nagata Y."/>
            <person name="Naito S."/>
            <person name="Nakashima M."/>
            <person name="Nakama Y."/>
            <person name="Nakamichi Y."/>
            <person name="Nakamura M."/>
            <person name="Meguro A."/>
            <person name="Negishi M."/>
            <person name="Ohta I."/>
            <person name="Ohta T."/>
            <person name="Okamoto M."/>
            <person name="Ono N."/>
            <person name="Saji S."/>
            <person name="Sakaguchi M."/>
            <person name="Sakai K."/>
            <person name="Shibata M."/>
            <person name="Shimokawa T."/>
            <person name="Song J."/>
            <person name="Takazaki Y."/>
            <person name="Terasawa K."/>
            <person name="Tsugane M."/>
            <person name="Tsuji K."/>
            <person name="Ueda S."/>
            <person name="Waki K."/>
            <person name="Yamagata H."/>
            <person name="Yamamoto M."/>
            <person name="Yamamoto S."/>
            <person name="Yamane H."/>
            <person name="Yoshiki S."/>
            <person name="Yoshihara R."/>
            <person name="Yukawa K."/>
            <person name="Zhong H."/>
            <person name="Yano M."/>
            <person name="Yuan Q."/>
            <person name="Ouyang S."/>
            <person name="Liu J."/>
            <person name="Jones K.M."/>
            <person name="Gansberger K."/>
            <person name="Moffat K."/>
            <person name="Hill J."/>
            <person name="Bera J."/>
            <person name="Fadrosh D."/>
            <person name="Jin S."/>
            <person name="Johri S."/>
            <person name="Kim M."/>
            <person name="Overton L."/>
            <person name="Reardon M."/>
            <person name="Tsitrin T."/>
            <person name="Vuong H."/>
            <person name="Weaver B."/>
            <person name="Ciecko A."/>
            <person name="Tallon L."/>
            <person name="Jackson J."/>
            <person name="Pai G."/>
            <person name="Aken S.V."/>
            <person name="Utterback T."/>
            <person name="Reidmuller S."/>
            <person name="Feldblyum T."/>
            <person name="Hsiao J."/>
            <person name="Zismann V."/>
            <person name="Iobst S."/>
            <person name="de Vazeille A.R."/>
            <person name="Buell C.R."/>
            <person name="Ying K."/>
            <person name="Li Y."/>
            <person name="Lu T."/>
            <person name="Huang Y."/>
            <person name="Zhao Q."/>
            <person name="Feng Q."/>
            <person name="Zhang L."/>
            <person name="Zhu J."/>
            <person name="Weng Q."/>
            <person name="Mu J."/>
            <person name="Lu Y."/>
            <person name="Fan D."/>
            <person name="Liu Y."/>
            <person name="Guan J."/>
            <person name="Zhang Y."/>
            <person name="Yu S."/>
            <person name="Liu X."/>
            <person name="Zhang Y."/>
            <person name="Hong G."/>
            <person name="Han B."/>
            <person name="Choisne N."/>
            <person name="Demange N."/>
            <person name="Orjeda G."/>
            <person name="Samain S."/>
            <person name="Cattolico L."/>
            <person name="Pelletier E."/>
            <person name="Couloux A."/>
            <person name="Segurens B."/>
            <person name="Wincker P."/>
            <person name="D'Hont A."/>
            <person name="Scarpelli C."/>
            <person name="Weissenbach J."/>
            <person name="Salanoubat M."/>
            <person name="Quetier F."/>
            <person name="Yu Y."/>
            <person name="Kim H.R."/>
            <person name="Rambo T."/>
            <person name="Currie J."/>
            <person name="Collura K."/>
            <person name="Luo M."/>
            <person name="Yang T."/>
            <person name="Ammiraju J.S.S."/>
            <person name="Engler F."/>
            <person name="Soderlund C."/>
            <person name="Wing R.A."/>
            <person name="Palmer L.E."/>
            <person name="de la Bastide M."/>
            <person name="Spiegel L."/>
            <person name="Nascimento L."/>
            <person name="Zutavern T."/>
            <person name="O'Shaughnessy A."/>
            <person name="Dike S."/>
            <person name="Dedhia N."/>
            <person name="Preston R."/>
            <person name="Balija V."/>
            <person name="McCombie W.R."/>
            <person name="Chow T."/>
            <person name="Chen H."/>
            <person name="Chung M."/>
            <person name="Chen C."/>
            <person name="Shaw J."/>
            <person name="Wu H."/>
            <person name="Hsiao K."/>
            <person name="Chao Y."/>
            <person name="Chu M."/>
            <person name="Cheng C."/>
            <person name="Hour A."/>
            <person name="Lee P."/>
            <person name="Lin S."/>
            <person name="Lin Y."/>
            <person name="Liou J."/>
            <person name="Liu S."/>
            <person name="Hsing Y."/>
            <person name="Raghuvanshi S."/>
            <person name="Mohanty A."/>
            <person name="Bharti A.K."/>
            <person name="Gaur A."/>
            <person name="Gupta V."/>
            <person name="Kumar D."/>
            <person name="Ravi V."/>
            <person name="Vij S."/>
            <person name="Kapur A."/>
            <person name="Khurana P."/>
            <person name="Khurana P."/>
            <person name="Khurana J.P."/>
            <person name="Tyagi A.K."/>
            <person name="Gaikwad K."/>
            <person name="Singh A."/>
            <person name="Dalal V."/>
            <person name="Srivastava S."/>
            <person name="Dixit A."/>
            <person name="Pal A.K."/>
            <person name="Ghazi I.A."/>
            <person name="Yadav M."/>
            <person name="Pandit A."/>
            <person name="Bhargava A."/>
            <person name="Sureshbabu K."/>
            <person name="Batra K."/>
            <person name="Sharma T.R."/>
            <person name="Mohapatra T."/>
            <person name="Singh N.K."/>
            <person name="Messing J."/>
            <person name="Nelson A.B."/>
            <person name="Fuks G."/>
            <person name="Kavchok S."/>
            <person name="Keizer G."/>
            <person name="Linton E."/>
            <person name="Llaca V."/>
            <person name="Song R."/>
            <person name="Tanyolac B."/>
            <person name="Young S."/>
            <person name="Ho-Il K."/>
            <person name="Hahn J.H."/>
            <person name="Sangsakoo G."/>
            <person name="Vanavichit A."/>
            <person name="de Mattos Luiz.A.T."/>
            <person name="Zimmer P.D."/>
            <person name="Malone G."/>
            <person name="Dellagostin O."/>
            <person name="de Oliveira A.C."/>
            <person name="Bevan M."/>
            <person name="Bancroft I."/>
            <person name="Minx P."/>
            <person name="Cordum H."/>
            <person name="Wilson R."/>
            <person name="Cheng Z."/>
            <person name="Jin W."/>
            <person name="Jiang J."/>
            <person name="Leong S.A."/>
            <person name="Iwama H."/>
            <person name="Gojobori T."/>
            <person name="Itoh T."/>
            <person name="Niimura Y."/>
            <person name="Fujii Y."/>
            <person name="Habara T."/>
            <person name="Sakai H."/>
            <person name="Sato Y."/>
            <person name="Wilson G."/>
            <person name="Kumar K."/>
            <person name="McCouch S."/>
            <person name="Juretic N."/>
            <person name="Hoen D."/>
            <person name="Wright S."/>
            <person name="Bruskiewich R."/>
            <person name="Bureau T."/>
            <person name="Miyao A."/>
            <person name="Hirochika H."/>
            <person name="Nishikawa T."/>
            <person name="Kadowaki K."/>
            <person name="Sugiura M."/>
            <person name="Burr B."/>
            <person name="Sasaki T."/>
        </authorList>
    </citation>
    <scope>NUCLEOTIDE SEQUENCE [LARGE SCALE GENOMIC DNA]</scope>
    <source>
        <strain evidence="6">cv. Nipponbare</strain>
    </source>
</reference>
<name>Q2R7R9_ORYSJ</name>
<proteinExistence type="predicted"/>
<feature type="region of interest" description="Disordered" evidence="1">
    <location>
        <begin position="1328"/>
        <end position="1414"/>
    </location>
</feature>
<evidence type="ECO:0000259" key="3">
    <source>
        <dbReference type="Pfam" id="PF10536"/>
    </source>
</evidence>
<dbReference type="Proteomes" id="UP000000763">
    <property type="component" value="Chromosome 11"/>
</dbReference>
<protein>
    <submittedName>
        <fullName evidence="5">Transposon protein, putative, mutator sub-class</fullName>
    </submittedName>
</protein>
<dbReference type="InterPro" id="IPR004332">
    <property type="entry name" value="Transposase_MuDR"/>
</dbReference>
<feature type="domain" description="Aminotransferase-like plant mobile" evidence="3">
    <location>
        <begin position="898"/>
        <end position="953"/>
    </location>
</feature>
<reference evidence="6" key="2">
    <citation type="journal article" date="2008" name="Nucleic Acids Res.">
        <title>The rice annotation project database (RAP-DB): 2008 update.</title>
        <authorList>
            <consortium name="The rice annotation project (RAP)"/>
        </authorList>
    </citation>
    <scope>GENOME REANNOTATION</scope>
    <source>
        <strain evidence="6">cv. Nipponbare</strain>
    </source>
</reference>
<evidence type="ECO:0000313" key="5">
    <source>
        <dbReference type="EMBL" id="AAX96696.1"/>
    </source>
</evidence>
<dbReference type="PANTHER" id="PTHR31973">
    <property type="entry name" value="POLYPROTEIN, PUTATIVE-RELATED"/>
    <property type="match status" value="1"/>
</dbReference>
<gene>
    <name evidence="5" type="ordered locus">LOC_Os11g15170</name>
</gene>
<accession>Q2R7R9</accession>